<protein>
    <submittedName>
        <fullName evidence="1">Uncharacterized protein</fullName>
    </submittedName>
</protein>
<name>A0A4Y2N175_ARAVE</name>
<dbReference type="Proteomes" id="UP000499080">
    <property type="component" value="Unassembled WGS sequence"/>
</dbReference>
<reference evidence="1 2" key="1">
    <citation type="journal article" date="2019" name="Sci. Rep.">
        <title>Orb-weaving spider Araneus ventricosus genome elucidates the spidroin gene catalogue.</title>
        <authorList>
            <person name="Kono N."/>
            <person name="Nakamura H."/>
            <person name="Ohtoshi R."/>
            <person name="Moran D.A.P."/>
            <person name="Shinohara A."/>
            <person name="Yoshida Y."/>
            <person name="Fujiwara M."/>
            <person name="Mori M."/>
            <person name="Tomita M."/>
            <person name="Arakawa K."/>
        </authorList>
    </citation>
    <scope>NUCLEOTIDE SEQUENCE [LARGE SCALE GENOMIC DNA]</scope>
</reference>
<organism evidence="1 2">
    <name type="scientific">Araneus ventricosus</name>
    <name type="common">Orbweaver spider</name>
    <name type="synonym">Epeira ventricosa</name>
    <dbReference type="NCBI Taxonomy" id="182803"/>
    <lineage>
        <taxon>Eukaryota</taxon>
        <taxon>Metazoa</taxon>
        <taxon>Ecdysozoa</taxon>
        <taxon>Arthropoda</taxon>
        <taxon>Chelicerata</taxon>
        <taxon>Arachnida</taxon>
        <taxon>Araneae</taxon>
        <taxon>Araneomorphae</taxon>
        <taxon>Entelegynae</taxon>
        <taxon>Araneoidea</taxon>
        <taxon>Araneidae</taxon>
        <taxon>Araneus</taxon>
    </lineage>
</organism>
<sequence length="127" mass="14693">MMKVNLISIKKQDFRNNDKNGCLHGTRDIKEEVRFISRFEIALELFCDDAESWSDDENDIAIYTTLSKFPLYTNVKKLDPRKHVQSAIGPHIWRIWVESDLRGNDKILLSSNCIQNGYLNGSVLSFV</sequence>
<accession>A0A4Y2N175</accession>
<gene>
    <name evidence="1" type="ORF">AVEN_214440_1</name>
</gene>
<proteinExistence type="predicted"/>
<evidence type="ECO:0000313" key="1">
    <source>
        <dbReference type="EMBL" id="GBN31606.1"/>
    </source>
</evidence>
<dbReference type="EMBL" id="BGPR01008105">
    <property type="protein sequence ID" value="GBN31606.1"/>
    <property type="molecule type" value="Genomic_DNA"/>
</dbReference>
<comment type="caution">
    <text evidence="1">The sequence shown here is derived from an EMBL/GenBank/DDBJ whole genome shotgun (WGS) entry which is preliminary data.</text>
</comment>
<keyword evidence="2" id="KW-1185">Reference proteome</keyword>
<evidence type="ECO:0000313" key="2">
    <source>
        <dbReference type="Proteomes" id="UP000499080"/>
    </source>
</evidence>
<dbReference type="AlphaFoldDB" id="A0A4Y2N175"/>